<reference evidence="2" key="1">
    <citation type="journal article" date="2014" name="Int. J. Syst. Evol. Microbiol.">
        <title>Complete genome sequence of Corynebacterium casei LMG S-19264T (=DSM 44701T), isolated from a smear-ripened cheese.</title>
        <authorList>
            <consortium name="US DOE Joint Genome Institute (JGI-PGF)"/>
            <person name="Walter F."/>
            <person name="Albersmeier A."/>
            <person name="Kalinowski J."/>
            <person name="Ruckert C."/>
        </authorList>
    </citation>
    <scope>NUCLEOTIDE SEQUENCE</scope>
    <source>
        <strain evidence="2">CGMCC 1.15478</strain>
    </source>
</reference>
<evidence type="ECO:0000313" key="3">
    <source>
        <dbReference type="Proteomes" id="UP000641514"/>
    </source>
</evidence>
<dbReference type="Proteomes" id="UP000641514">
    <property type="component" value="Unassembled WGS sequence"/>
</dbReference>
<sequence>MSKNSHSSDGGFFTGDEAAARAYGVAPKAFLITGAPESFEQQQRARIRKYSILMSIRIPALILAALAYMATDNGLIALAIIAISIPLPWIAVLIANDRPPRQKGEMSEYLARREARAQQRALQEKNHETIDG</sequence>
<feature type="transmembrane region" description="Helical" evidence="1">
    <location>
        <begin position="50"/>
        <end position="69"/>
    </location>
</feature>
<comment type="caution">
    <text evidence="2">The sequence shown here is derived from an EMBL/GenBank/DDBJ whole genome shotgun (WGS) entry which is preliminary data.</text>
</comment>
<dbReference type="Pfam" id="PF11298">
    <property type="entry name" value="DUF3099"/>
    <property type="match status" value="1"/>
</dbReference>
<organism evidence="2 3">
    <name type="scientific">Hoyosella rhizosphaerae</name>
    <dbReference type="NCBI Taxonomy" id="1755582"/>
    <lineage>
        <taxon>Bacteria</taxon>
        <taxon>Bacillati</taxon>
        <taxon>Actinomycetota</taxon>
        <taxon>Actinomycetes</taxon>
        <taxon>Mycobacteriales</taxon>
        <taxon>Hoyosellaceae</taxon>
        <taxon>Hoyosella</taxon>
    </lineage>
</organism>
<proteinExistence type="predicted"/>
<keyword evidence="1" id="KW-1133">Transmembrane helix</keyword>
<dbReference type="AlphaFoldDB" id="A0A916U4P4"/>
<dbReference type="InterPro" id="IPR021449">
    <property type="entry name" value="DUF3099"/>
</dbReference>
<dbReference type="RefSeq" id="WP_188671265.1">
    <property type="nucleotide sequence ID" value="NZ_BMJH01000001.1"/>
</dbReference>
<evidence type="ECO:0000313" key="2">
    <source>
        <dbReference type="EMBL" id="GGC59886.1"/>
    </source>
</evidence>
<keyword evidence="3" id="KW-1185">Reference proteome</keyword>
<accession>A0A916U4P4</accession>
<name>A0A916U4P4_9ACTN</name>
<keyword evidence="1" id="KW-0472">Membrane</keyword>
<protein>
    <recommendedName>
        <fullName evidence="4">DUF3099 domain-containing protein</fullName>
    </recommendedName>
</protein>
<reference evidence="2" key="2">
    <citation type="submission" date="2020-09" db="EMBL/GenBank/DDBJ databases">
        <authorList>
            <person name="Sun Q."/>
            <person name="Zhou Y."/>
        </authorList>
    </citation>
    <scope>NUCLEOTIDE SEQUENCE</scope>
    <source>
        <strain evidence="2">CGMCC 1.15478</strain>
    </source>
</reference>
<gene>
    <name evidence="2" type="ORF">GCM10011410_10410</name>
</gene>
<evidence type="ECO:0000256" key="1">
    <source>
        <dbReference type="SAM" id="Phobius"/>
    </source>
</evidence>
<dbReference type="EMBL" id="BMJH01000001">
    <property type="protein sequence ID" value="GGC59886.1"/>
    <property type="molecule type" value="Genomic_DNA"/>
</dbReference>
<feature type="transmembrane region" description="Helical" evidence="1">
    <location>
        <begin position="75"/>
        <end position="96"/>
    </location>
</feature>
<keyword evidence="1" id="KW-0812">Transmembrane</keyword>
<evidence type="ECO:0008006" key="4">
    <source>
        <dbReference type="Google" id="ProtNLM"/>
    </source>
</evidence>